<dbReference type="AlphaFoldDB" id="A0A4P7NN43"/>
<dbReference type="SUPFAM" id="SSF75304">
    <property type="entry name" value="Amidase signature (AS) enzymes"/>
    <property type="match status" value="1"/>
</dbReference>
<sequence length="555" mass="60195">MALRAALFLLATPVYSALAPPTTIGGVEFPSLLDATIEDLAQGLQDRLFSSVDLVNAYLARIQDVDGYFKSVTEVNPDALWIAAQRDAARSRGEVAGPLHGIPILLKNNIATADKMNNTSGSTILLGAKVPRDSFVVKKLREAGAIILGKANLSQWANYRGSYLASGWSAHGGQCLGAYVPEQEPSGSSSGSAVAAALGLAAGTLGTETDGSIISPSSYNNIVGLKTTVGLTSRDLVIPISEHQDTVGPMTRTVKDAAILLQAIAGVDPNDNYTSAIPGEIPDYVAACNKEKLKGARIGIPTNVLEYIYDQGFHVELEAFYDALDVIRDAGAELVDEANFTRMHELIDSNNEAIVMDTDFVSNIATYLSQLTTNPFDITNLYQVRGHTQSLSAEEWPRRDTSTWDSALDRGFNNTDHRAWEAYRWNVEVGTEGGVIGALDRHGLDAIVLPTSWAYRWCAIIGCPVITVPLGYYPDDEKILYNPGGLVEYGPGIPYGFAFLGRHFSEEKLIGLAYAFEQLTNVRDERPPFVVPKHDIHDFADQGIVDIWSHEMTDL</sequence>
<gene>
    <name evidence="1" type="ORF">PoMZ_05390</name>
</gene>
<accession>A0A4P7NN43</accession>
<protein>
    <submittedName>
        <fullName evidence="1">Uncharacterized protein</fullName>
    </submittedName>
</protein>
<dbReference type="InterPro" id="IPR036928">
    <property type="entry name" value="AS_sf"/>
</dbReference>
<proteinExistence type="predicted"/>
<dbReference type="EMBL" id="CP034209">
    <property type="protein sequence ID" value="QBZ63703.1"/>
    <property type="molecule type" value="Genomic_DNA"/>
</dbReference>
<organism evidence="1 2">
    <name type="scientific">Pyricularia oryzae</name>
    <name type="common">Rice blast fungus</name>
    <name type="synonym">Magnaporthe oryzae</name>
    <dbReference type="NCBI Taxonomy" id="318829"/>
    <lineage>
        <taxon>Eukaryota</taxon>
        <taxon>Fungi</taxon>
        <taxon>Dikarya</taxon>
        <taxon>Ascomycota</taxon>
        <taxon>Pezizomycotina</taxon>
        <taxon>Sordariomycetes</taxon>
        <taxon>Sordariomycetidae</taxon>
        <taxon>Magnaporthales</taxon>
        <taxon>Pyriculariaceae</taxon>
        <taxon>Pyricularia</taxon>
    </lineage>
</organism>
<dbReference type="InterPro" id="IPR023631">
    <property type="entry name" value="Amidase_dom"/>
</dbReference>
<evidence type="ECO:0000313" key="1">
    <source>
        <dbReference type="EMBL" id="QBZ63703.1"/>
    </source>
</evidence>
<dbReference type="PANTHER" id="PTHR42678">
    <property type="entry name" value="AMIDASE"/>
    <property type="match status" value="1"/>
</dbReference>
<reference evidence="1 2" key="1">
    <citation type="journal article" date="2019" name="Mol. Biol. Evol.">
        <title>Blast fungal genomes show frequent chromosomal changes, gene gains and losses, and effector gene turnover.</title>
        <authorList>
            <person name="Gomez Luciano L.B."/>
            <person name="Jason Tsai I."/>
            <person name="Chuma I."/>
            <person name="Tosa Y."/>
            <person name="Chen Y.H."/>
            <person name="Li J.Y."/>
            <person name="Li M.Y."/>
            <person name="Jade Lu M.Y."/>
            <person name="Nakayashiki H."/>
            <person name="Li W.H."/>
        </authorList>
    </citation>
    <scope>NUCLEOTIDE SEQUENCE [LARGE SCALE GENOMIC DNA]</scope>
    <source>
        <strain evidence="1">MZ5-1-6</strain>
    </source>
</reference>
<dbReference type="Pfam" id="PF01425">
    <property type="entry name" value="Amidase"/>
    <property type="match status" value="1"/>
</dbReference>
<dbReference type="Proteomes" id="UP000294847">
    <property type="component" value="Chromosome 6"/>
</dbReference>
<dbReference type="Gene3D" id="3.90.1300.10">
    <property type="entry name" value="Amidase signature (AS) domain"/>
    <property type="match status" value="1"/>
</dbReference>
<name>A0A4P7NN43_PYROR</name>
<dbReference type="PANTHER" id="PTHR42678:SF34">
    <property type="entry name" value="OS04G0183300 PROTEIN"/>
    <property type="match status" value="1"/>
</dbReference>
<evidence type="ECO:0000313" key="2">
    <source>
        <dbReference type="Proteomes" id="UP000294847"/>
    </source>
</evidence>